<evidence type="ECO:0000313" key="1">
    <source>
        <dbReference type="EMBL" id="SVC18362.1"/>
    </source>
</evidence>
<dbReference type="EMBL" id="UINC01077848">
    <property type="protein sequence ID" value="SVC18362.1"/>
    <property type="molecule type" value="Genomic_DNA"/>
</dbReference>
<proteinExistence type="predicted"/>
<feature type="non-terminal residue" evidence="1">
    <location>
        <position position="26"/>
    </location>
</feature>
<protein>
    <submittedName>
        <fullName evidence="1">Uncharacterized protein</fullName>
    </submittedName>
</protein>
<gene>
    <name evidence="1" type="ORF">METZ01_LOCUS271216</name>
</gene>
<reference evidence="1" key="1">
    <citation type="submission" date="2018-05" db="EMBL/GenBank/DDBJ databases">
        <authorList>
            <person name="Lanie J.A."/>
            <person name="Ng W.-L."/>
            <person name="Kazmierczak K.M."/>
            <person name="Andrzejewski T.M."/>
            <person name="Davidsen T.M."/>
            <person name="Wayne K.J."/>
            <person name="Tettelin H."/>
            <person name="Glass J.I."/>
            <person name="Rusch D."/>
            <person name="Podicherti R."/>
            <person name="Tsui H.-C.T."/>
            <person name="Winkler M.E."/>
        </authorList>
    </citation>
    <scope>NUCLEOTIDE SEQUENCE</scope>
</reference>
<dbReference type="AlphaFoldDB" id="A0A382K4L8"/>
<organism evidence="1">
    <name type="scientific">marine metagenome</name>
    <dbReference type="NCBI Taxonomy" id="408172"/>
    <lineage>
        <taxon>unclassified sequences</taxon>
        <taxon>metagenomes</taxon>
        <taxon>ecological metagenomes</taxon>
    </lineage>
</organism>
<sequence>MSAFKKLSFTLTVLALAGLVRADEKS</sequence>
<accession>A0A382K4L8</accession>
<name>A0A382K4L8_9ZZZZ</name>